<gene>
    <name evidence="2" type="ORF">GCM10011609_25440</name>
</gene>
<dbReference type="InterPro" id="IPR029044">
    <property type="entry name" value="Nucleotide-diphossugar_trans"/>
</dbReference>
<feature type="domain" description="Glycosyltransferase 2-like" evidence="1">
    <location>
        <begin position="45"/>
        <end position="169"/>
    </location>
</feature>
<dbReference type="Proteomes" id="UP000597656">
    <property type="component" value="Unassembled WGS sequence"/>
</dbReference>
<dbReference type="Pfam" id="PF00535">
    <property type="entry name" value="Glycos_transf_2"/>
    <property type="match status" value="1"/>
</dbReference>
<reference evidence="3" key="1">
    <citation type="journal article" date="2019" name="Int. J. Syst. Evol. Microbiol.">
        <title>The Global Catalogue of Microorganisms (GCM) 10K type strain sequencing project: providing services to taxonomists for standard genome sequencing and annotation.</title>
        <authorList>
            <consortium name="The Broad Institute Genomics Platform"/>
            <consortium name="The Broad Institute Genome Sequencing Center for Infectious Disease"/>
            <person name="Wu L."/>
            <person name="Ma J."/>
        </authorList>
    </citation>
    <scope>NUCLEOTIDE SEQUENCE [LARGE SCALE GENOMIC DNA]</scope>
    <source>
        <strain evidence="3">CGMCC 4.7319</strain>
    </source>
</reference>
<dbReference type="CDD" id="cd00761">
    <property type="entry name" value="Glyco_tranf_GTA_type"/>
    <property type="match status" value="1"/>
</dbReference>
<evidence type="ECO:0000313" key="3">
    <source>
        <dbReference type="Proteomes" id="UP000597656"/>
    </source>
</evidence>
<sequence length="372" mass="39091">MTPWLSAAVRGAAAGSAVSLLHVLVNARLMRVPPAHPPECGEEVSVLVPARDEAHRIAPTIRSLLDQEGVPGMEVVVLDDGSTDGTADEVLSVAAGDVRLRVVTGEPPPPDLPGKPHACAQLAAMARGRVLVFVDADVVLAPHAVAAAIALLRDNRLDAVSPFPRQLADDPATRLVQPLLQWSWLTFLPLRLAERSPRPSLSAANGQFLVVDTEAYHRCGGFAGVATAVLDDLALMRAIKRGGGRGIVADGSSVAVCRMYDGWSELREGYAKSLWSATGSPVSAVALSGVLAWLYVLPAVAALAGSRAGAAGYLAGVLGRAVAARRTGGRVWPDALAHPISVGVLVSLVARSWWSRWRGDLRWKGRSLRGST</sequence>
<dbReference type="Gene3D" id="3.90.550.10">
    <property type="entry name" value="Spore Coat Polysaccharide Biosynthesis Protein SpsA, Chain A"/>
    <property type="match status" value="1"/>
</dbReference>
<protein>
    <submittedName>
        <fullName evidence="2">Glycosyl transferase</fullName>
    </submittedName>
</protein>
<keyword evidence="3" id="KW-1185">Reference proteome</keyword>
<proteinExistence type="predicted"/>
<keyword evidence="2" id="KW-0808">Transferase</keyword>
<dbReference type="InterPro" id="IPR001173">
    <property type="entry name" value="Glyco_trans_2-like"/>
</dbReference>
<accession>A0ABQ2HQA3</accession>
<organism evidence="2 3">
    <name type="scientific">Lentzea pudingi</name>
    <dbReference type="NCBI Taxonomy" id="1789439"/>
    <lineage>
        <taxon>Bacteria</taxon>
        <taxon>Bacillati</taxon>
        <taxon>Actinomycetota</taxon>
        <taxon>Actinomycetes</taxon>
        <taxon>Pseudonocardiales</taxon>
        <taxon>Pseudonocardiaceae</taxon>
        <taxon>Lentzea</taxon>
    </lineage>
</organism>
<evidence type="ECO:0000313" key="2">
    <source>
        <dbReference type="EMBL" id="GGM87695.1"/>
    </source>
</evidence>
<name>A0ABQ2HQA3_9PSEU</name>
<dbReference type="GO" id="GO:0016740">
    <property type="term" value="F:transferase activity"/>
    <property type="evidence" value="ECO:0007669"/>
    <property type="project" value="UniProtKB-KW"/>
</dbReference>
<dbReference type="PANTHER" id="PTHR43646">
    <property type="entry name" value="GLYCOSYLTRANSFERASE"/>
    <property type="match status" value="1"/>
</dbReference>
<evidence type="ECO:0000259" key="1">
    <source>
        <dbReference type="Pfam" id="PF00535"/>
    </source>
</evidence>
<comment type="caution">
    <text evidence="2">The sequence shown here is derived from an EMBL/GenBank/DDBJ whole genome shotgun (WGS) entry which is preliminary data.</text>
</comment>
<dbReference type="SUPFAM" id="SSF53448">
    <property type="entry name" value="Nucleotide-diphospho-sugar transferases"/>
    <property type="match status" value="1"/>
</dbReference>
<dbReference type="EMBL" id="BMNC01000003">
    <property type="protein sequence ID" value="GGM87695.1"/>
    <property type="molecule type" value="Genomic_DNA"/>
</dbReference>
<dbReference type="PANTHER" id="PTHR43646:SF3">
    <property type="entry name" value="SLR1566 PROTEIN"/>
    <property type="match status" value="1"/>
</dbReference>
<dbReference type="RefSeq" id="WP_229693318.1">
    <property type="nucleotide sequence ID" value="NZ_BMNC01000003.1"/>
</dbReference>